<feature type="binding site" evidence="10">
    <location>
        <begin position="261"/>
        <end position="262"/>
    </location>
    <ligand>
        <name>L-histidine</name>
        <dbReference type="ChEBI" id="CHEBI:57595"/>
    </ligand>
</feature>
<keyword evidence="6 9" id="KW-0648">Protein biosynthesis</keyword>
<dbReference type="Gene3D" id="3.40.50.800">
    <property type="entry name" value="Anticodon-binding domain"/>
    <property type="match status" value="1"/>
</dbReference>
<comment type="subcellular location">
    <subcellularLocation>
        <location evidence="9">Cytoplasm</location>
    </subcellularLocation>
</comment>
<comment type="subunit">
    <text evidence="2 9">Homodimer.</text>
</comment>
<evidence type="ECO:0000256" key="2">
    <source>
        <dbReference type="ARBA" id="ARBA00011738"/>
    </source>
</evidence>
<dbReference type="PANTHER" id="PTHR43707">
    <property type="entry name" value="HISTIDYL-TRNA SYNTHETASE"/>
    <property type="match status" value="1"/>
</dbReference>
<evidence type="ECO:0000259" key="11">
    <source>
        <dbReference type="PROSITE" id="PS50862"/>
    </source>
</evidence>
<dbReference type="InterPro" id="IPR045864">
    <property type="entry name" value="aa-tRNA-synth_II/BPL/LPL"/>
</dbReference>
<comment type="catalytic activity">
    <reaction evidence="8 9">
        <text>tRNA(His) + L-histidine + ATP = L-histidyl-tRNA(His) + AMP + diphosphate + H(+)</text>
        <dbReference type="Rhea" id="RHEA:17313"/>
        <dbReference type="Rhea" id="RHEA-COMP:9665"/>
        <dbReference type="Rhea" id="RHEA-COMP:9689"/>
        <dbReference type="ChEBI" id="CHEBI:15378"/>
        <dbReference type="ChEBI" id="CHEBI:30616"/>
        <dbReference type="ChEBI" id="CHEBI:33019"/>
        <dbReference type="ChEBI" id="CHEBI:57595"/>
        <dbReference type="ChEBI" id="CHEBI:78442"/>
        <dbReference type="ChEBI" id="CHEBI:78527"/>
        <dbReference type="ChEBI" id="CHEBI:456215"/>
        <dbReference type="EC" id="6.1.1.21"/>
    </reaction>
</comment>
<feature type="binding site" evidence="10">
    <location>
        <position position="257"/>
    </location>
    <ligand>
        <name>L-histidine</name>
        <dbReference type="ChEBI" id="CHEBI:57595"/>
    </ligand>
</feature>
<feature type="binding site" evidence="10">
    <location>
        <position position="131"/>
    </location>
    <ligand>
        <name>L-histidine</name>
        <dbReference type="ChEBI" id="CHEBI:57595"/>
    </ligand>
</feature>
<keyword evidence="5 9" id="KW-0067">ATP-binding</keyword>
<keyword evidence="3 9" id="KW-0436">Ligase</keyword>
<feature type="binding site" evidence="10">
    <location>
        <position position="127"/>
    </location>
    <ligand>
        <name>L-histidine</name>
        <dbReference type="ChEBI" id="CHEBI:57595"/>
    </ligand>
</feature>
<evidence type="ECO:0000256" key="10">
    <source>
        <dbReference type="PIRSR" id="PIRSR001549-1"/>
    </source>
</evidence>
<dbReference type="NCBIfam" id="TIGR00442">
    <property type="entry name" value="hisS"/>
    <property type="match status" value="1"/>
</dbReference>
<dbReference type="Pfam" id="PF03129">
    <property type="entry name" value="HGTP_anticodon"/>
    <property type="match status" value="1"/>
</dbReference>
<keyword evidence="7 9" id="KW-0030">Aminoacyl-tRNA synthetase</keyword>
<sequence>MPEFQSVRGFHDLFGEELKRFRYVSNLIREKLRLYNFEEIILPVVEYLEVFQRSIGEATDIVQKEMFAFQDRKGRWLALRPEGTAGAVRAYVQNRLYVLKPYVKLFYEGPMFRYERPQAGRYRQFHQIGAEVFGSLDPHVDAEIIQLVYEILSELKVEVIIEINSIGCKVCRPAYREALINYLNTVEGGLCEVCLDRKDRNPLRVLDCKVPTCKEAVREAPKMVDFLCEECSQHYSKLKEYLTVLSIPYRENPNLVRGLDYYTKTVFEAVSTDLDITVIAGGRYDYLVEEFGGPPTPAIGFAVGVERLSMLIKDLPPEEPLYVVVPFGDVMDYALMVAKSLRSEGKKVEVSYRKGGLKKQLEFAHRIGAQYAVIVGEEEKLGSFYTLKNMETGEQVRVELSPIF</sequence>
<accession>A0A7C2Z2A6</accession>
<dbReference type="Pfam" id="PF13393">
    <property type="entry name" value="tRNA-synt_His"/>
    <property type="match status" value="1"/>
</dbReference>
<dbReference type="PANTHER" id="PTHR43707:SF1">
    <property type="entry name" value="HISTIDINE--TRNA LIGASE, MITOCHONDRIAL-RELATED"/>
    <property type="match status" value="1"/>
</dbReference>
<dbReference type="InterPro" id="IPR033656">
    <property type="entry name" value="HisRS_anticodon"/>
</dbReference>
<dbReference type="SUPFAM" id="SSF52954">
    <property type="entry name" value="Class II aaRS ABD-related"/>
    <property type="match status" value="1"/>
</dbReference>
<evidence type="ECO:0000256" key="9">
    <source>
        <dbReference type="HAMAP-Rule" id="MF_00127"/>
    </source>
</evidence>
<gene>
    <name evidence="9" type="primary">hisS</name>
    <name evidence="12" type="ORF">ENO47_00785</name>
</gene>
<evidence type="ECO:0000256" key="3">
    <source>
        <dbReference type="ARBA" id="ARBA00022598"/>
    </source>
</evidence>
<keyword evidence="9" id="KW-0963">Cytoplasm</keyword>
<dbReference type="HAMAP" id="MF_00127">
    <property type="entry name" value="His_tRNA_synth"/>
    <property type="match status" value="1"/>
</dbReference>
<protein>
    <recommendedName>
        <fullName evidence="9">Histidine--tRNA ligase</fullName>
        <ecNumber evidence="9">6.1.1.21</ecNumber>
    </recommendedName>
    <alternativeName>
        <fullName evidence="9">Histidyl-tRNA synthetase</fullName>
        <shortName evidence="9">HisRS</shortName>
    </alternativeName>
</protein>
<dbReference type="InterPro" id="IPR015807">
    <property type="entry name" value="His-tRNA-ligase"/>
</dbReference>
<dbReference type="GO" id="GO:0005524">
    <property type="term" value="F:ATP binding"/>
    <property type="evidence" value="ECO:0007669"/>
    <property type="project" value="UniProtKB-UniRule"/>
</dbReference>
<dbReference type="SUPFAM" id="SSF55681">
    <property type="entry name" value="Class II aaRS and biotin synthetases"/>
    <property type="match status" value="1"/>
</dbReference>
<dbReference type="EC" id="6.1.1.21" evidence="9"/>
<dbReference type="InterPro" id="IPR004154">
    <property type="entry name" value="Anticodon-bd"/>
</dbReference>
<dbReference type="GO" id="GO:0005737">
    <property type="term" value="C:cytoplasm"/>
    <property type="evidence" value="ECO:0007669"/>
    <property type="project" value="UniProtKB-SubCell"/>
</dbReference>
<feature type="binding site" evidence="10">
    <location>
        <begin position="82"/>
        <end position="84"/>
    </location>
    <ligand>
        <name>L-histidine</name>
        <dbReference type="ChEBI" id="CHEBI:57595"/>
    </ligand>
</feature>
<evidence type="ECO:0000256" key="6">
    <source>
        <dbReference type="ARBA" id="ARBA00022917"/>
    </source>
</evidence>
<dbReference type="GO" id="GO:0006427">
    <property type="term" value="P:histidyl-tRNA aminoacylation"/>
    <property type="evidence" value="ECO:0007669"/>
    <property type="project" value="UniProtKB-UniRule"/>
</dbReference>
<feature type="domain" description="Aminoacyl-transfer RNA synthetases class-II family profile" evidence="11">
    <location>
        <begin position="1"/>
        <end position="326"/>
    </location>
</feature>
<feature type="binding site" evidence="10">
    <location>
        <position position="113"/>
    </location>
    <ligand>
        <name>L-histidine</name>
        <dbReference type="ChEBI" id="CHEBI:57595"/>
    </ligand>
</feature>
<dbReference type="GO" id="GO:0004821">
    <property type="term" value="F:histidine-tRNA ligase activity"/>
    <property type="evidence" value="ECO:0007669"/>
    <property type="project" value="UniProtKB-UniRule"/>
</dbReference>
<evidence type="ECO:0000256" key="8">
    <source>
        <dbReference type="ARBA" id="ARBA00047639"/>
    </source>
</evidence>
<dbReference type="CDD" id="cd00859">
    <property type="entry name" value="HisRS_anticodon"/>
    <property type="match status" value="1"/>
</dbReference>
<dbReference type="PROSITE" id="PS50862">
    <property type="entry name" value="AA_TRNA_LIGASE_II"/>
    <property type="match status" value="1"/>
</dbReference>
<evidence type="ECO:0000313" key="12">
    <source>
        <dbReference type="EMBL" id="HEW45203.1"/>
    </source>
</evidence>
<dbReference type="CDD" id="cd00773">
    <property type="entry name" value="HisRS-like_core"/>
    <property type="match status" value="1"/>
</dbReference>
<comment type="similarity">
    <text evidence="1 9">Belongs to the class-II aminoacyl-tRNA synthetase family.</text>
</comment>
<organism evidence="12">
    <name type="scientific">Hydrogenobacter sp</name>
    <dbReference type="NCBI Taxonomy" id="2152829"/>
    <lineage>
        <taxon>Bacteria</taxon>
        <taxon>Pseudomonadati</taxon>
        <taxon>Aquificota</taxon>
        <taxon>Aquificia</taxon>
        <taxon>Aquificales</taxon>
        <taxon>Aquificaceae</taxon>
        <taxon>Hydrogenobacter</taxon>
    </lineage>
</organism>
<name>A0A7C2Z2A6_9AQUI</name>
<dbReference type="InterPro" id="IPR006195">
    <property type="entry name" value="aa-tRNA-synth_II"/>
</dbReference>
<evidence type="ECO:0000256" key="7">
    <source>
        <dbReference type="ARBA" id="ARBA00023146"/>
    </source>
</evidence>
<evidence type="ECO:0000256" key="1">
    <source>
        <dbReference type="ARBA" id="ARBA00008226"/>
    </source>
</evidence>
<evidence type="ECO:0000256" key="5">
    <source>
        <dbReference type="ARBA" id="ARBA00022840"/>
    </source>
</evidence>
<evidence type="ECO:0000256" key="4">
    <source>
        <dbReference type="ARBA" id="ARBA00022741"/>
    </source>
</evidence>
<dbReference type="AlphaFoldDB" id="A0A7C2Z2A6"/>
<dbReference type="InterPro" id="IPR004516">
    <property type="entry name" value="HisRS/HisZ"/>
</dbReference>
<dbReference type="PIRSF" id="PIRSF001549">
    <property type="entry name" value="His-tRNA_synth"/>
    <property type="match status" value="1"/>
</dbReference>
<dbReference type="Gene3D" id="3.30.930.10">
    <property type="entry name" value="Bira Bifunctional Protein, Domain 2"/>
    <property type="match status" value="1"/>
</dbReference>
<keyword evidence="4 9" id="KW-0547">Nucleotide-binding</keyword>
<dbReference type="EMBL" id="DSFP01000017">
    <property type="protein sequence ID" value="HEW45203.1"/>
    <property type="molecule type" value="Genomic_DNA"/>
</dbReference>
<dbReference type="InterPro" id="IPR041715">
    <property type="entry name" value="HisRS-like_core"/>
</dbReference>
<reference evidence="12" key="1">
    <citation type="journal article" date="2020" name="mSystems">
        <title>Genome- and Community-Level Interaction Insights into Carbon Utilization and Element Cycling Functions of Hydrothermarchaeota in Hydrothermal Sediment.</title>
        <authorList>
            <person name="Zhou Z."/>
            <person name="Liu Y."/>
            <person name="Xu W."/>
            <person name="Pan J."/>
            <person name="Luo Z.H."/>
            <person name="Li M."/>
        </authorList>
    </citation>
    <scope>NUCLEOTIDE SEQUENCE [LARGE SCALE GENOMIC DNA]</scope>
    <source>
        <strain evidence="12">SpSt-132</strain>
    </source>
</reference>
<comment type="caution">
    <text evidence="12">The sequence shown here is derived from an EMBL/GenBank/DDBJ whole genome shotgun (WGS) entry which is preliminary data.</text>
</comment>
<proteinExistence type="inferred from homology"/>
<dbReference type="InterPro" id="IPR036621">
    <property type="entry name" value="Anticodon-bd_dom_sf"/>
</dbReference>